<dbReference type="Proteomes" id="UP001187192">
    <property type="component" value="Unassembled WGS sequence"/>
</dbReference>
<evidence type="ECO:0000313" key="2">
    <source>
        <dbReference type="Proteomes" id="UP001187192"/>
    </source>
</evidence>
<reference evidence="1" key="1">
    <citation type="submission" date="2023-07" db="EMBL/GenBank/DDBJ databases">
        <title>draft genome sequence of fig (Ficus carica).</title>
        <authorList>
            <person name="Takahashi T."/>
            <person name="Nishimura K."/>
        </authorList>
    </citation>
    <scope>NUCLEOTIDE SEQUENCE</scope>
</reference>
<accession>A0AA88EA71</accession>
<protein>
    <submittedName>
        <fullName evidence="1">Uncharacterized protein</fullName>
    </submittedName>
</protein>
<gene>
    <name evidence="1" type="ORF">TIFTF001_052603</name>
</gene>
<dbReference type="AlphaFoldDB" id="A0AA88EA71"/>
<dbReference type="EMBL" id="BTGU01011231">
    <property type="protein sequence ID" value="GMN70982.1"/>
    <property type="molecule type" value="Genomic_DNA"/>
</dbReference>
<sequence length="54" mass="5797">MTPKGLIFGRNNRKPKPRCLKVTIILACLGSNDGTVNCMTTNSEKRAIHGPVGS</sequence>
<keyword evidence="2" id="KW-1185">Reference proteome</keyword>
<name>A0AA88EA71_FICCA</name>
<organism evidence="1 2">
    <name type="scientific">Ficus carica</name>
    <name type="common">Common fig</name>
    <dbReference type="NCBI Taxonomy" id="3494"/>
    <lineage>
        <taxon>Eukaryota</taxon>
        <taxon>Viridiplantae</taxon>
        <taxon>Streptophyta</taxon>
        <taxon>Embryophyta</taxon>
        <taxon>Tracheophyta</taxon>
        <taxon>Spermatophyta</taxon>
        <taxon>Magnoliopsida</taxon>
        <taxon>eudicotyledons</taxon>
        <taxon>Gunneridae</taxon>
        <taxon>Pentapetalae</taxon>
        <taxon>rosids</taxon>
        <taxon>fabids</taxon>
        <taxon>Rosales</taxon>
        <taxon>Moraceae</taxon>
        <taxon>Ficeae</taxon>
        <taxon>Ficus</taxon>
    </lineage>
</organism>
<proteinExistence type="predicted"/>
<comment type="caution">
    <text evidence="1">The sequence shown here is derived from an EMBL/GenBank/DDBJ whole genome shotgun (WGS) entry which is preliminary data.</text>
</comment>
<evidence type="ECO:0000313" key="1">
    <source>
        <dbReference type="EMBL" id="GMN70982.1"/>
    </source>
</evidence>